<evidence type="ECO:0000313" key="2">
    <source>
        <dbReference type="EMBL" id="QDP79014.1"/>
    </source>
</evidence>
<feature type="transmembrane region" description="Helical" evidence="1">
    <location>
        <begin position="12"/>
        <end position="31"/>
    </location>
</feature>
<feature type="transmembrane region" description="Helical" evidence="1">
    <location>
        <begin position="51"/>
        <end position="68"/>
    </location>
</feature>
<sequence length="160" mass="17307">MSEGSLRQSLQMVSAVGAVAVLAGMFAPLFSVNRDRDTLSLWSLHDRGVPGITALLLGTIAIVVTTLLPGRYQARALGRWILGVAVVVALGVPLALCVGYVNTSAVYFSDFPRRYVGFRWGLPLLVLGLATMLVGVMEWRHRMPATTQPREQGGHPPLVR</sequence>
<evidence type="ECO:0000256" key="1">
    <source>
        <dbReference type="SAM" id="Phobius"/>
    </source>
</evidence>
<dbReference type="RefSeq" id="WP_143980487.1">
    <property type="nucleotide sequence ID" value="NZ_CP041695.1"/>
</dbReference>
<dbReference type="GeneID" id="80332725"/>
<evidence type="ECO:0000313" key="3">
    <source>
        <dbReference type="Proteomes" id="UP000317039"/>
    </source>
</evidence>
<dbReference type="Proteomes" id="UP000317039">
    <property type="component" value="Chromosome"/>
</dbReference>
<protein>
    <submittedName>
        <fullName evidence="2">Uncharacterized protein</fullName>
    </submittedName>
</protein>
<feature type="transmembrane region" description="Helical" evidence="1">
    <location>
        <begin position="80"/>
        <end position="101"/>
    </location>
</feature>
<feature type="transmembrane region" description="Helical" evidence="1">
    <location>
        <begin position="121"/>
        <end position="139"/>
    </location>
</feature>
<name>A0A516NJC7_9NOCA</name>
<accession>A0A516NJC7</accession>
<organism evidence="2 3">
    <name type="scientific">Nocardia otitidiscaviarum</name>
    <dbReference type="NCBI Taxonomy" id="1823"/>
    <lineage>
        <taxon>Bacteria</taxon>
        <taxon>Bacillati</taxon>
        <taxon>Actinomycetota</taxon>
        <taxon>Actinomycetes</taxon>
        <taxon>Mycobacteriales</taxon>
        <taxon>Nocardiaceae</taxon>
        <taxon>Nocardia</taxon>
    </lineage>
</organism>
<gene>
    <name evidence="2" type="ORF">FOH10_09990</name>
</gene>
<dbReference type="EMBL" id="CP041695">
    <property type="protein sequence ID" value="QDP79014.1"/>
    <property type="molecule type" value="Genomic_DNA"/>
</dbReference>
<reference evidence="2 3" key="1">
    <citation type="submission" date="2019-07" db="EMBL/GenBank/DDBJ databases">
        <title>Complete Genome Sequence and Methylome Analysis of Nocardia otitidis-caviarum NEB252.</title>
        <authorList>
            <person name="Fomenkov A."/>
            <person name="Anton B.P."/>
            <person name="Vincze T."/>
            <person name="Roberts R.J."/>
        </authorList>
    </citation>
    <scope>NUCLEOTIDE SEQUENCE [LARGE SCALE GENOMIC DNA]</scope>
    <source>
        <strain evidence="2 3">NEB252</strain>
    </source>
</reference>
<dbReference type="KEGG" id="nod:FOH10_09990"/>
<proteinExistence type="predicted"/>
<keyword evidence="1" id="KW-0472">Membrane</keyword>
<keyword evidence="1" id="KW-0812">Transmembrane</keyword>
<dbReference type="AlphaFoldDB" id="A0A516NJC7"/>
<keyword evidence="1" id="KW-1133">Transmembrane helix</keyword>